<dbReference type="InterPro" id="IPR007803">
    <property type="entry name" value="Asp/Arg/Pro-Hydrxlase"/>
</dbReference>
<dbReference type="GO" id="GO:0051213">
    <property type="term" value="F:dioxygenase activity"/>
    <property type="evidence" value="ECO:0007669"/>
    <property type="project" value="UniProtKB-KW"/>
</dbReference>
<dbReference type="InterPro" id="IPR051821">
    <property type="entry name" value="Asp/Asn_beta-hydroxylase"/>
</dbReference>
<sequence length="235" mass="26551">MQSINSETSNASAVEFKPSVGSKRFDTEVAPCFYNWRELFPELEVLLNNIAVIKEESKSIGQWIPWPEDHFTLGDDVENSKDWTVFPLLHTFPAYCPENSKWVGSTCARCPETVKLLKSIPTLRTALFSRLGPGTKLSSHTGWADLANYVLRCHLCLDVPTDGTCGLLVDGEIQYHRPNHILVFDDSKPHRAFNNSTLNNRTVLIFDLWRPQDIPRGTATGNHTDELDGFISQFK</sequence>
<gene>
    <name evidence="5" type="ORF">SELO1098_LOCUS32426</name>
</gene>
<keyword evidence="3" id="KW-0560">Oxidoreductase</keyword>
<comment type="similarity">
    <text evidence="1">Belongs to the aspartyl/asparaginyl beta-hydroxylase family.</text>
</comment>
<proteinExistence type="inferred from homology"/>
<dbReference type="EMBL" id="HBIC01063189">
    <property type="protein sequence ID" value="CAE0303568.1"/>
    <property type="molecule type" value="Transcribed_RNA"/>
</dbReference>
<feature type="domain" description="Aspartyl/asparaginy/proline hydroxylase" evidence="4">
    <location>
        <begin position="49"/>
        <end position="211"/>
    </location>
</feature>
<dbReference type="AlphaFoldDB" id="A0A7S3MI66"/>
<reference evidence="5" key="1">
    <citation type="submission" date="2021-01" db="EMBL/GenBank/DDBJ databases">
        <authorList>
            <person name="Corre E."/>
            <person name="Pelletier E."/>
            <person name="Niang G."/>
            <person name="Scheremetjew M."/>
            <person name="Finn R."/>
            <person name="Kale V."/>
            <person name="Holt S."/>
            <person name="Cochrane G."/>
            <person name="Meng A."/>
            <person name="Brown T."/>
            <person name="Cohen L."/>
        </authorList>
    </citation>
    <scope>NUCLEOTIDE SEQUENCE</scope>
    <source>
        <strain evidence="5">CCAP 955/1</strain>
    </source>
</reference>
<dbReference type="InterPro" id="IPR027443">
    <property type="entry name" value="IPNS-like_sf"/>
</dbReference>
<dbReference type="Gene3D" id="2.60.120.330">
    <property type="entry name" value="B-lactam Antibiotic, Isopenicillin N Synthase, Chain"/>
    <property type="match status" value="1"/>
</dbReference>
<dbReference type="Pfam" id="PF05118">
    <property type="entry name" value="Asp_Arg_Hydrox"/>
    <property type="match status" value="1"/>
</dbReference>
<organism evidence="5">
    <name type="scientific">Spumella elongata</name>
    <dbReference type="NCBI Taxonomy" id="89044"/>
    <lineage>
        <taxon>Eukaryota</taxon>
        <taxon>Sar</taxon>
        <taxon>Stramenopiles</taxon>
        <taxon>Ochrophyta</taxon>
        <taxon>Chrysophyceae</taxon>
        <taxon>Chromulinales</taxon>
        <taxon>Chromulinaceae</taxon>
        <taxon>Spumella</taxon>
    </lineage>
</organism>
<protein>
    <recommendedName>
        <fullName evidence="4">Aspartyl/asparaginy/proline hydroxylase domain-containing protein</fullName>
    </recommendedName>
</protein>
<accession>A0A7S3MI66</accession>
<dbReference type="GO" id="GO:0016020">
    <property type="term" value="C:membrane"/>
    <property type="evidence" value="ECO:0007669"/>
    <property type="project" value="TreeGrafter"/>
</dbReference>
<evidence type="ECO:0000256" key="2">
    <source>
        <dbReference type="ARBA" id="ARBA00022964"/>
    </source>
</evidence>
<keyword evidence="2" id="KW-0223">Dioxygenase</keyword>
<evidence type="ECO:0000256" key="3">
    <source>
        <dbReference type="ARBA" id="ARBA00023002"/>
    </source>
</evidence>
<dbReference type="PANTHER" id="PTHR46332">
    <property type="entry name" value="ASPARTATE BETA-HYDROXYLASE DOMAIN-CONTAINING PROTEIN 2"/>
    <property type="match status" value="1"/>
</dbReference>
<dbReference type="PANTHER" id="PTHR46332:SF5">
    <property type="entry name" value="ASPARTATE BETA-HYDROXYLASE DOMAIN CONTAINING 2"/>
    <property type="match status" value="1"/>
</dbReference>
<name>A0A7S3MI66_9STRA</name>
<evidence type="ECO:0000313" key="5">
    <source>
        <dbReference type="EMBL" id="CAE0303568.1"/>
    </source>
</evidence>
<evidence type="ECO:0000259" key="4">
    <source>
        <dbReference type="Pfam" id="PF05118"/>
    </source>
</evidence>
<dbReference type="SUPFAM" id="SSF51197">
    <property type="entry name" value="Clavaminate synthase-like"/>
    <property type="match status" value="1"/>
</dbReference>
<evidence type="ECO:0000256" key="1">
    <source>
        <dbReference type="ARBA" id="ARBA00007730"/>
    </source>
</evidence>